<name>A0ACA9L9V9_9GLOM</name>
<comment type="caution">
    <text evidence="1">The sequence shown here is derived from an EMBL/GenBank/DDBJ whole genome shotgun (WGS) entry which is preliminary data.</text>
</comment>
<feature type="non-terminal residue" evidence="1">
    <location>
        <position position="1"/>
    </location>
</feature>
<proteinExistence type="predicted"/>
<evidence type="ECO:0000313" key="1">
    <source>
        <dbReference type="EMBL" id="CAG8518605.1"/>
    </source>
</evidence>
<reference evidence="1" key="1">
    <citation type="submission" date="2021-06" db="EMBL/GenBank/DDBJ databases">
        <authorList>
            <person name="Kallberg Y."/>
            <person name="Tangrot J."/>
            <person name="Rosling A."/>
        </authorList>
    </citation>
    <scope>NUCLEOTIDE SEQUENCE</scope>
    <source>
        <strain evidence="1">MA461A</strain>
    </source>
</reference>
<organism evidence="1 2">
    <name type="scientific">Racocetra persica</name>
    <dbReference type="NCBI Taxonomy" id="160502"/>
    <lineage>
        <taxon>Eukaryota</taxon>
        <taxon>Fungi</taxon>
        <taxon>Fungi incertae sedis</taxon>
        <taxon>Mucoromycota</taxon>
        <taxon>Glomeromycotina</taxon>
        <taxon>Glomeromycetes</taxon>
        <taxon>Diversisporales</taxon>
        <taxon>Gigasporaceae</taxon>
        <taxon>Racocetra</taxon>
    </lineage>
</organism>
<dbReference type="EMBL" id="CAJVQC010002890">
    <property type="protein sequence ID" value="CAG8518605.1"/>
    <property type="molecule type" value="Genomic_DNA"/>
</dbReference>
<accession>A0ACA9L9V9</accession>
<evidence type="ECO:0000313" key="2">
    <source>
        <dbReference type="Proteomes" id="UP000789920"/>
    </source>
</evidence>
<gene>
    <name evidence="1" type="ORF">RPERSI_LOCUS2593</name>
</gene>
<sequence>TKAKKTRRLDRKRKAVTKWYKENPNSIIEASISTSAISIPIITIAATSVVASTSIPILTTIFVTISTPTFAIPPAVTTTTTLATILTTISAPILTTNSIIISPTTTPSPASLELVSISALGGLQSFISTTLSIVFTESTTLESTNLQQKE</sequence>
<dbReference type="Proteomes" id="UP000789920">
    <property type="component" value="Unassembled WGS sequence"/>
</dbReference>
<keyword evidence="2" id="KW-1185">Reference proteome</keyword>
<protein>
    <submittedName>
        <fullName evidence="1">9279_t:CDS:1</fullName>
    </submittedName>
</protein>